<feature type="binding site" evidence="7">
    <location>
        <position position="75"/>
    </location>
    <ligand>
        <name>Zn(2+)</name>
        <dbReference type="ChEBI" id="CHEBI:29105"/>
    </ligand>
</feature>
<keyword evidence="3 7" id="KW-0378">Hydrolase</keyword>
<evidence type="ECO:0000313" key="10">
    <source>
        <dbReference type="Proteomes" id="UP000032360"/>
    </source>
</evidence>
<dbReference type="SUPFAM" id="SSF51556">
    <property type="entry name" value="Metallo-dependent hydrolases"/>
    <property type="match status" value="1"/>
</dbReference>
<feature type="binding site" evidence="7">
    <location>
        <position position="73"/>
    </location>
    <ligand>
        <name>Fe(3+)</name>
        <dbReference type="ChEBI" id="CHEBI:29034"/>
    </ligand>
</feature>
<dbReference type="GO" id="GO:0019556">
    <property type="term" value="P:L-histidine catabolic process to glutamate and formamide"/>
    <property type="evidence" value="ECO:0007669"/>
    <property type="project" value="UniProtKB-UniRule"/>
</dbReference>
<dbReference type="SUPFAM" id="SSF51338">
    <property type="entry name" value="Composite domain of metallo-dependent hydrolases"/>
    <property type="match status" value="1"/>
</dbReference>
<evidence type="ECO:0000256" key="4">
    <source>
        <dbReference type="ARBA" id="ARBA00022808"/>
    </source>
</evidence>
<feature type="binding site" evidence="7">
    <location>
        <position position="318"/>
    </location>
    <ligand>
        <name>Zn(2+)</name>
        <dbReference type="ChEBI" id="CHEBI:29105"/>
    </ligand>
</feature>
<dbReference type="NCBIfam" id="TIGR01224">
    <property type="entry name" value="hutI"/>
    <property type="match status" value="1"/>
</dbReference>
<dbReference type="GO" id="GO:0050480">
    <property type="term" value="F:imidazolonepropionase activity"/>
    <property type="evidence" value="ECO:0007669"/>
    <property type="project" value="UniProtKB-UniRule"/>
</dbReference>
<dbReference type="PANTHER" id="PTHR42752:SF1">
    <property type="entry name" value="IMIDAZOLONEPROPIONASE-RELATED"/>
    <property type="match status" value="1"/>
</dbReference>
<evidence type="ECO:0000256" key="7">
    <source>
        <dbReference type="HAMAP-Rule" id="MF_00372"/>
    </source>
</evidence>
<keyword evidence="5 7" id="KW-0862">Zinc</keyword>
<reference evidence="9 10" key="1">
    <citation type="submission" date="2015-01" db="EMBL/GenBank/DDBJ databases">
        <title>Draft genome of the acidophilic iron oxidizer Acidithrix ferrooxidans strain Py-F3.</title>
        <authorList>
            <person name="Poehlein A."/>
            <person name="Eisen S."/>
            <person name="Schloemann M."/>
            <person name="Johnson B.D."/>
            <person name="Daniel R."/>
            <person name="Muehling M."/>
        </authorList>
    </citation>
    <scope>NUCLEOTIDE SEQUENCE [LARGE SCALE GENOMIC DNA]</scope>
    <source>
        <strain evidence="9 10">Py-F3</strain>
    </source>
</reference>
<dbReference type="EMBL" id="JXYS01000004">
    <property type="protein sequence ID" value="KJF18835.1"/>
    <property type="molecule type" value="Genomic_DNA"/>
</dbReference>
<dbReference type="Gene3D" id="2.30.40.10">
    <property type="entry name" value="Urease, subunit C, domain 1"/>
    <property type="match status" value="1"/>
</dbReference>
<dbReference type="Pfam" id="PF01979">
    <property type="entry name" value="Amidohydro_1"/>
    <property type="match status" value="1"/>
</dbReference>
<feature type="binding site" evidence="7">
    <location>
        <position position="243"/>
    </location>
    <ligand>
        <name>Fe(3+)</name>
        <dbReference type="ChEBI" id="CHEBI:29034"/>
    </ligand>
</feature>
<organism evidence="9 10">
    <name type="scientific">Acidithrix ferrooxidans</name>
    <dbReference type="NCBI Taxonomy" id="1280514"/>
    <lineage>
        <taxon>Bacteria</taxon>
        <taxon>Bacillati</taxon>
        <taxon>Actinomycetota</taxon>
        <taxon>Acidimicrobiia</taxon>
        <taxon>Acidimicrobiales</taxon>
        <taxon>Acidimicrobiaceae</taxon>
        <taxon>Acidithrix</taxon>
    </lineage>
</organism>
<dbReference type="GO" id="GO:0008270">
    <property type="term" value="F:zinc ion binding"/>
    <property type="evidence" value="ECO:0007669"/>
    <property type="project" value="UniProtKB-UniRule"/>
</dbReference>
<feature type="domain" description="Amidohydrolase-related" evidence="8">
    <location>
        <begin position="284"/>
        <end position="384"/>
    </location>
</feature>
<dbReference type="InterPro" id="IPR005920">
    <property type="entry name" value="HutI"/>
</dbReference>
<comment type="catalytic activity">
    <reaction evidence="7">
        <text>4-imidazolone-5-propanoate + H2O = N-formimidoyl-L-glutamate</text>
        <dbReference type="Rhea" id="RHEA:23660"/>
        <dbReference type="ChEBI" id="CHEBI:15377"/>
        <dbReference type="ChEBI" id="CHEBI:58928"/>
        <dbReference type="ChEBI" id="CHEBI:77893"/>
        <dbReference type="EC" id="3.5.2.7"/>
    </reaction>
</comment>
<evidence type="ECO:0000256" key="5">
    <source>
        <dbReference type="ARBA" id="ARBA00022833"/>
    </source>
</evidence>
<evidence type="ECO:0000256" key="1">
    <source>
        <dbReference type="ARBA" id="ARBA00012864"/>
    </source>
</evidence>
<feature type="binding site" evidence="7">
    <location>
        <position position="246"/>
    </location>
    <ligand>
        <name>4-imidazolone-5-propanoate</name>
        <dbReference type="ChEBI" id="CHEBI:77893"/>
    </ligand>
</feature>
<keyword evidence="4 7" id="KW-0369">Histidine metabolism</keyword>
<dbReference type="STRING" id="1280514.AXFE_02400"/>
<feature type="binding site" evidence="7">
    <location>
        <position position="318"/>
    </location>
    <ligand>
        <name>Fe(3+)</name>
        <dbReference type="ChEBI" id="CHEBI:29034"/>
    </ligand>
</feature>
<sequence length="406" mass="43518">MTPAKVLRNATVVNTSVEGGYDFERNVTLILKDGEIKAIVDDQGLIEALSDSPIEAEIDCQGRIVTPGLIDCHSHLIYGGNRIDEFNARMAGATYAEIALGGGGIKQTVEMTRSASFDDLYEGAKARMKTMASYGLTTLEIKSGYGLEFETEKKMLSVARKLDGYLGITITSTYLGAHSIPKEFEGDAGGYLDQILNHDLPEMIALGLCDAVDIFCESIAFDTLATKQLLGAAKSLGVGVKAHVEQLTSTDGTAVVVDLGGLSVDHLEYISDESIAKLANSKTVAVVLPGAYYFLREKKAPPVDKLIKNKIPIAIATDHNPGTSPLYSLLLAMNMSAVLFGLTPSYALRSTTKNAAMALGFRDRGEIAPGLRGDLAIWDLEDPNELTYQIGGSPLWGRVANGEIYV</sequence>
<keyword evidence="6 7" id="KW-0408">Iron</keyword>
<evidence type="ECO:0000256" key="2">
    <source>
        <dbReference type="ARBA" id="ARBA00022723"/>
    </source>
</evidence>
<evidence type="ECO:0000313" key="9">
    <source>
        <dbReference type="EMBL" id="KJF18835.1"/>
    </source>
</evidence>
<feature type="binding site" evidence="7">
    <location>
        <position position="75"/>
    </location>
    <ligand>
        <name>Fe(3+)</name>
        <dbReference type="ChEBI" id="CHEBI:29034"/>
    </ligand>
</feature>
<dbReference type="InterPro" id="IPR011059">
    <property type="entry name" value="Metal-dep_hydrolase_composite"/>
</dbReference>
<feature type="binding site" evidence="7">
    <location>
        <position position="322"/>
    </location>
    <ligand>
        <name>N-formimidoyl-L-glutamate</name>
        <dbReference type="ChEBI" id="CHEBI:58928"/>
    </ligand>
</feature>
<feature type="binding site" evidence="7">
    <location>
        <position position="320"/>
    </location>
    <ligand>
        <name>N-formimidoyl-L-glutamate</name>
        <dbReference type="ChEBI" id="CHEBI:58928"/>
    </ligand>
</feature>
<dbReference type="GO" id="GO:0005506">
    <property type="term" value="F:iron ion binding"/>
    <property type="evidence" value="ECO:0007669"/>
    <property type="project" value="UniProtKB-UniRule"/>
</dbReference>
<keyword evidence="7" id="KW-0963">Cytoplasm</keyword>
<accession>A0A0D8HLG3</accession>
<comment type="function">
    <text evidence="7">Catalyzes the hydrolytic cleavage of the carbon-nitrogen bond in imidazolone-5-propanoate to yield N-formimidoyl-L-glutamate. It is the third step in the universal histidine degradation pathway.</text>
</comment>
<dbReference type="EC" id="3.5.2.7" evidence="1 7"/>
<evidence type="ECO:0000256" key="3">
    <source>
        <dbReference type="ARBA" id="ARBA00022801"/>
    </source>
</evidence>
<name>A0A0D8HLG3_9ACTN</name>
<evidence type="ECO:0000259" key="8">
    <source>
        <dbReference type="Pfam" id="PF01979"/>
    </source>
</evidence>
<comment type="pathway">
    <text evidence="7">Amino-acid degradation; L-histidine degradation into L-glutamate; N-formimidoyl-L-glutamate from L-histidine: step 3/3.</text>
</comment>
<protein>
    <recommendedName>
        <fullName evidence="1 7">Imidazolonepropionase</fullName>
        <ecNumber evidence="1 7">3.5.2.7</ecNumber>
    </recommendedName>
    <alternativeName>
        <fullName evidence="7">Imidazolone-5-propionate hydrolase</fullName>
    </alternativeName>
</protein>
<dbReference type="GO" id="GO:0005737">
    <property type="term" value="C:cytoplasm"/>
    <property type="evidence" value="ECO:0007669"/>
    <property type="project" value="UniProtKB-SubCell"/>
</dbReference>
<dbReference type="RefSeq" id="WP_052604069.1">
    <property type="nucleotide sequence ID" value="NZ_JXYS01000004.1"/>
</dbReference>
<dbReference type="AlphaFoldDB" id="A0A0D8HLG3"/>
<dbReference type="InterPro" id="IPR032466">
    <property type="entry name" value="Metal_Hydrolase"/>
</dbReference>
<evidence type="ECO:0000256" key="6">
    <source>
        <dbReference type="ARBA" id="ARBA00023004"/>
    </source>
</evidence>
<dbReference type="PATRIC" id="fig|1280514.3.peg.337"/>
<comment type="similarity">
    <text evidence="7">Belongs to the metallo-dependent hydrolases superfamily. HutI family.</text>
</comment>
<feature type="binding site" evidence="7">
    <location>
        <position position="145"/>
    </location>
    <ligand>
        <name>N-formimidoyl-L-glutamate</name>
        <dbReference type="ChEBI" id="CHEBI:58928"/>
    </ligand>
</feature>
<gene>
    <name evidence="7 9" type="primary">hutI</name>
    <name evidence="9" type="ORF">AXFE_02400</name>
</gene>
<feature type="binding site" evidence="7">
    <location>
        <position position="178"/>
    </location>
    <ligand>
        <name>4-imidazolone-5-propanoate</name>
        <dbReference type="ChEBI" id="CHEBI:77893"/>
    </ligand>
</feature>
<feature type="binding site" evidence="7">
    <location>
        <position position="145"/>
    </location>
    <ligand>
        <name>4-imidazolone-5-propanoate</name>
        <dbReference type="ChEBI" id="CHEBI:77893"/>
    </ligand>
</feature>
<proteinExistence type="inferred from homology"/>
<comment type="caution">
    <text evidence="9">The sequence shown here is derived from an EMBL/GenBank/DDBJ whole genome shotgun (WGS) entry which is preliminary data.</text>
</comment>
<dbReference type="PANTHER" id="PTHR42752">
    <property type="entry name" value="IMIDAZOLONEPROPIONASE"/>
    <property type="match status" value="1"/>
</dbReference>
<comment type="cofactor">
    <cofactor evidence="7">
        <name>Zn(2+)</name>
        <dbReference type="ChEBI" id="CHEBI:29105"/>
    </cofactor>
    <cofactor evidence="7">
        <name>Fe(3+)</name>
        <dbReference type="ChEBI" id="CHEBI:29034"/>
    </cofactor>
    <text evidence="7">Binds 1 zinc or iron ion per subunit.</text>
</comment>
<keyword evidence="2 7" id="KW-0479">Metal-binding</keyword>
<dbReference type="Gene3D" id="3.20.20.140">
    <property type="entry name" value="Metal-dependent hydrolases"/>
    <property type="match status" value="1"/>
</dbReference>
<dbReference type="InterPro" id="IPR006680">
    <property type="entry name" value="Amidohydro-rel"/>
</dbReference>
<keyword evidence="10" id="KW-1185">Reference proteome</keyword>
<feature type="binding site" evidence="7">
    <location>
        <position position="82"/>
    </location>
    <ligand>
        <name>4-imidazolone-5-propanoate</name>
        <dbReference type="ChEBI" id="CHEBI:77893"/>
    </ligand>
</feature>
<dbReference type="OrthoDB" id="9776455at2"/>
<dbReference type="FunFam" id="3.20.20.140:FF:000007">
    <property type="entry name" value="Imidazolonepropionase"/>
    <property type="match status" value="1"/>
</dbReference>
<dbReference type="UniPathway" id="UPA00379">
    <property type="reaction ID" value="UER00551"/>
</dbReference>
<dbReference type="Proteomes" id="UP000032360">
    <property type="component" value="Unassembled WGS sequence"/>
</dbReference>
<feature type="binding site" evidence="7">
    <location>
        <position position="73"/>
    </location>
    <ligand>
        <name>Zn(2+)</name>
        <dbReference type="ChEBI" id="CHEBI:29105"/>
    </ligand>
</feature>
<comment type="subcellular location">
    <subcellularLocation>
        <location evidence="7">Cytoplasm</location>
    </subcellularLocation>
</comment>
<feature type="binding site" evidence="7">
    <location>
        <position position="323"/>
    </location>
    <ligand>
        <name>4-imidazolone-5-propanoate</name>
        <dbReference type="ChEBI" id="CHEBI:77893"/>
    </ligand>
</feature>
<dbReference type="GO" id="GO:0019557">
    <property type="term" value="P:L-histidine catabolic process to glutamate and formate"/>
    <property type="evidence" value="ECO:0007669"/>
    <property type="project" value="UniProtKB-UniPathway"/>
</dbReference>
<feature type="binding site" evidence="7">
    <location>
        <position position="243"/>
    </location>
    <ligand>
        <name>Zn(2+)</name>
        <dbReference type="ChEBI" id="CHEBI:29105"/>
    </ligand>
</feature>
<dbReference type="HAMAP" id="MF_00372">
    <property type="entry name" value="HutI"/>
    <property type="match status" value="1"/>
</dbReference>